<feature type="compositionally biased region" description="Polar residues" evidence="1">
    <location>
        <begin position="66"/>
        <end position="94"/>
    </location>
</feature>
<name>A0A0G1BBE2_9BACT</name>
<reference evidence="2 3" key="1">
    <citation type="journal article" date="2015" name="Nature">
        <title>rRNA introns, odd ribosomes, and small enigmatic genomes across a large radiation of phyla.</title>
        <authorList>
            <person name="Brown C.T."/>
            <person name="Hug L.A."/>
            <person name="Thomas B.C."/>
            <person name="Sharon I."/>
            <person name="Castelle C.J."/>
            <person name="Singh A."/>
            <person name="Wilkins M.J."/>
            <person name="Williams K.H."/>
            <person name="Banfield J.F."/>
        </authorList>
    </citation>
    <scope>NUCLEOTIDE SEQUENCE [LARGE SCALE GENOMIC DNA]</scope>
</reference>
<feature type="region of interest" description="Disordered" evidence="1">
    <location>
        <begin position="66"/>
        <end position="103"/>
    </location>
</feature>
<organism evidence="2 3">
    <name type="scientific">Candidatus Azambacteria bacterium GW2011_GWB1_42_17</name>
    <dbReference type="NCBI Taxonomy" id="1618615"/>
    <lineage>
        <taxon>Bacteria</taxon>
        <taxon>Candidatus Azamiibacteriota</taxon>
    </lineage>
</organism>
<protein>
    <submittedName>
        <fullName evidence="2">Uncharacterized protein</fullName>
    </submittedName>
</protein>
<dbReference type="EMBL" id="LCDB01000028">
    <property type="protein sequence ID" value="KKS43646.1"/>
    <property type="molecule type" value="Genomic_DNA"/>
</dbReference>
<accession>A0A0G1BBE2</accession>
<evidence type="ECO:0000313" key="3">
    <source>
        <dbReference type="Proteomes" id="UP000033986"/>
    </source>
</evidence>
<dbReference type="AlphaFoldDB" id="A0A0G1BBE2"/>
<evidence type="ECO:0000256" key="1">
    <source>
        <dbReference type="SAM" id="MobiDB-lite"/>
    </source>
</evidence>
<gene>
    <name evidence="2" type="ORF">UV07_C0028G0004</name>
</gene>
<comment type="caution">
    <text evidence="2">The sequence shown here is derived from an EMBL/GenBank/DDBJ whole genome shotgun (WGS) entry which is preliminary data.</text>
</comment>
<proteinExistence type="predicted"/>
<sequence length="456" mass="48690">MNTKEEISNTFNQYYDRQALIHAGEIVAGLGELLRMNWKRLCLIAGFTALAFTTGCKLYSVQDQDPSQAPATETQGGKVTLVSPTTPVSITPEASGTPPPPEALPTQTGAILSARGGGEGGSFVSLDRLPLPSNLPQDLIDQNKIVSQPGEGIGDKACVEAGLCFFIPGAYPEGFIGPDGNTYIYDPVRASLLQVPVYTTSNGGSELVQVPVKIPEGHQVMMGVDAKGQLVYLDVAPDGTWKVLDVEALHKSPAGSQPQFSWADGTVHFSDGTVASMVERDIIPAHPQNSAECDQICPKITLDNLSRIQVDRTPLTPNENGTSGIVISQGTNTEVHINSGNSEYLGAINLEFPDNPGVTGVLAAIKTVNTDRSDQKSVIVYLLKLVDGTLQHTTADADQMLQKLNSGNFDITAVSKYYYAGNGTKWFDVAKEITDGQDLGLDPRNPSNYDGKIVIN</sequence>
<dbReference type="Proteomes" id="UP000033986">
    <property type="component" value="Unassembled WGS sequence"/>
</dbReference>
<evidence type="ECO:0000313" key="2">
    <source>
        <dbReference type="EMBL" id="KKS43646.1"/>
    </source>
</evidence>